<evidence type="ECO:0008006" key="4">
    <source>
        <dbReference type="Google" id="ProtNLM"/>
    </source>
</evidence>
<accession>A0ABP7J1M5</accession>
<gene>
    <name evidence="2" type="ORF">GCM10022242_36210</name>
</gene>
<organism evidence="2 3">
    <name type="scientific">Nocardioides panacisoli</name>
    <dbReference type="NCBI Taxonomy" id="627624"/>
    <lineage>
        <taxon>Bacteria</taxon>
        <taxon>Bacillati</taxon>
        <taxon>Actinomycetota</taxon>
        <taxon>Actinomycetes</taxon>
        <taxon>Propionibacteriales</taxon>
        <taxon>Nocardioidaceae</taxon>
        <taxon>Nocardioides</taxon>
    </lineage>
</organism>
<evidence type="ECO:0000256" key="1">
    <source>
        <dbReference type="SAM" id="SignalP"/>
    </source>
</evidence>
<evidence type="ECO:0000313" key="3">
    <source>
        <dbReference type="Proteomes" id="UP001501821"/>
    </source>
</evidence>
<evidence type="ECO:0000313" key="2">
    <source>
        <dbReference type="EMBL" id="GAA3831686.1"/>
    </source>
</evidence>
<keyword evidence="3" id="KW-1185">Reference proteome</keyword>
<dbReference type="Proteomes" id="UP001501821">
    <property type="component" value="Unassembled WGS sequence"/>
</dbReference>
<reference evidence="3" key="1">
    <citation type="journal article" date="2019" name="Int. J. Syst. Evol. Microbiol.">
        <title>The Global Catalogue of Microorganisms (GCM) 10K type strain sequencing project: providing services to taxonomists for standard genome sequencing and annotation.</title>
        <authorList>
            <consortium name="The Broad Institute Genomics Platform"/>
            <consortium name="The Broad Institute Genome Sequencing Center for Infectious Disease"/>
            <person name="Wu L."/>
            <person name="Ma J."/>
        </authorList>
    </citation>
    <scope>NUCLEOTIDE SEQUENCE [LARGE SCALE GENOMIC DNA]</scope>
    <source>
        <strain evidence="3">JCM 16953</strain>
    </source>
</reference>
<feature type="signal peptide" evidence="1">
    <location>
        <begin position="1"/>
        <end position="31"/>
    </location>
</feature>
<protein>
    <recommendedName>
        <fullName evidence="4">SipW-cognate class signal peptide</fullName>
    </recommendedName>
</protein>
<keyword evidence="1" id="KW-0732">Signal</keyword>
<comment type="caution">
    <text evidence="2">The sequence shown here is derived from an EMBL/GenBank/DDBJ whole genome shotgun (WGS) entry which is preliminary data.</text>
</comment>
<sequence>MGRHTAHRPRVGSVRIRALLCLGLLATPAVAGTFAFWTDDVQITGTTLTAATLDINVKGGDPQATSTLAMGAMVPGSSSAEVLPVNNVGTAPAKYSMTGGLTGTDAAAFSTAATDGLLLTIRSGGTVSGSGSTATCSGGTALVSATPLTATTSTVILTKTQTAQLAATSGSESLCFQIKLADTAPSSLQGKTATATFTVTGTSDLS</sequence>
<name>A0ABP7J1M5_9ACTN</name>
<dbReference type="EMBL" id="BAABAH010000016">
    <property type="protein sequence ID" value="GAA3831686.1"/>
    <property type="molecule type" value="Genomic_DNA"/>
</dbReference>
<feature type="chain" id="PRO_5047122247" description="SipW-cognate class signal peptide" evidence="1">
    <location>
        <begin position="32"/>
        <end position="206"/>
    </location>
</feature>
<dbReference type="RefSeq" id="WP_344778094.1">
    <property type="nucleotide sequence ID" value="NZ_BAABAH010000016.1"/>
</dbReference>
<proteinExistence type="predicted"/>